<dbReference type="KEGG" id="saca:FFV09_06025"/>
<gene>
    <name evidence="8" type="ORF">FFV09_06025</name>
</gene>
<evidence type="ECO:0000256" key="3">
    <source>
        <dbReference type="ARBA" id="ARBA00022448"/>
    </source>
</evidence>
<dbReference type="PROSITE" id="PS50983">
    <property type="entry name" value="FE_B12_PBP"/>
    <property type="match status" value="1"/>
</dbReference>
<organism evidence="8 9">
    <name type="scientific">Saccharibacillus brassicae</name>
    <dbReference type="NCBI Taxonomy" id="2583377"/>
    <lineage>
        <taxon>Bacteria</taxon>
        <taxon>Bacillati</taxon>
        <taxon>Bacillota</taxon>
        <taxon>Bacilli</taxon>
        <taxon>Bacillales</taxon>
        <taxon>Paenibacillaceae</taxon>
        <taxon>Saccharibacillus</taxon>
    </lineage>
</organism>
<evidence type="ECO:0000259" key="7">
    <source>
        <dbReference type="PROSITE" id="PS50983"/>
    </source>
</evidence>
<feature type="signal peptide" evidence="6">
    <location>
        <begin position="1"/>
        <end position="25"/>
    </location>
</feature>
<feature type="region of interest" description="Disordered" evidence="5">
    <location>
        <begin position="31"/>
        <end position="72"/>
    </location>
</feature>
<dbReference type="EMBL" id="CP041217">
    <property type="protein sequence ID" value="QDH20456.1"/>
    <property type="molecule type" value="Genomic_DNA"/>
</dbReference>
<evidence type="ECO:0000256" key="4">
    <source>
        <dbReference type="ARBA" id="ARBA00022729"/>
    </source>
</evidence>
<keyword evidence="3" id="KW-0813">Transport</keyword>
<accession>A0A4Y6UVN3</accession>
<keyword evidence="9" id="KW-1185">Reference proteome</keyword>
<dbReference type="AlphaFoldDB" id="A0A4Y6UVN3"/>
<dbReference type="RefSeq" id="WP_141446958.1">
    <property type="nucleotide sequence ID" value="NZ_CP041217.1"/>
</dbReference>
<dbReference type="PANTHER" id="PTHR30532:SF29">
    <property type="entry name" value="FE(3+) DICITRATE-BINDING PERIPLASMIC PROTEIN"/>
    <property type="match status" value="1"/>
</dbReference>
<evidence type="ECO:0000313" key="9">
    <source>
        <dbReference type="Proteomes" id="UP000316968"/>
    </source>
</evidence>
<evidence type="ECO:0000256" key="1">
    <source>
        <dbReference type="ARBA" id="ARBA00004196"/>
    </source>
</evidence>
<keyword evidence="4 6" id="KW-0732">Signal</keyword>
<dbReference type="OrthoDB" id="2417096at2"/>
<dbReference type="Gene3D" id="3.40.50.1980">
    <property type="entry name" value="Nitrogenase molybdenum iron protein domain"/>
    <property type="match status" value="2"/>
</dbReference>
<dbReference type="InterPro" id="IPR051313">
    <property type="entry name" value="Bact_iron-sidero_bind"/>
</dbReference>
<comment type="similarity">
    <text evidence="2">Belongs to the bacterial solute-binding protein 8 family.</text>
</comment>
<feature type="compositionally biased region" description="Low complexity" evidence="5">
    <location>
        <begin position="41"/>
        <end position="60"/>
    </location>
</feature>
<dbReference type="SUPFAM" id="SSF53807">
    <property type="entry name" value="Helical backbone' metal receptor"/>
    <property type="match status" value="1"/>
</dbReference>
<evidence type="ECO:0000313" key="8">
    <source>
        <dbReference type="EMBL" id="QDH20456.1"/>
    </source>
</evidence>
<dbReference type="InterPro" id="IPR002491">
    <property type="entry name" value="ABC_transptr_periplasmic_BD"/>
</dbReference>
<dbReference type="PROSITE" id="PS51257">
    <property type="entry name" value="PROKAR_LIPOPROTEIN"/>
    <property type="match status" value="1"/>
</dbReference>
<name>A0A4Y6UVN3_SACBS</name>
<proteinExistence type="inferred from homology"/>
<dbReference type="GO" id="GO:0030288">
    <property type="term" value="C:outer membrane-bounded periplasmic space"/>
    <property type="evidence" value="ECO:0007669"/>
    <property type="project" value="TreeGrafter"/>
</dbReference>
<comment type="subcellular location">
    <subcellularLocation>
        <location evidence="1">Cell envelope</location>
    </subcellularLocation>
</comment>
<evidence type="ECO:0000256" key="2">
    <source>
        <dbReference type="ARBA" id="ARBA00008814"/>
    </source>
</evidence>
<protein>
    <submittedName>
        <fullName evidence="8">ABC transporter substrate-binding protein</fullName>
    </submittedName>
</protein>
<dbReference type="PANTHER" id="PTHR30532">
    <property type="entry name" value="IRON III DICITRATE-BINDING PERIPLASMIC PROTEIN"/>
    <property type="match status" value="1"/>
</dbReference>
<evidence type="ECO:0000256" key="6">
    <source>
        <dbReference type="SAM" id="SignalP"/>
    </source>
</evidence>
<dbReference type="Proteomes" id="UP000316968">
    <property type="component" value="Chromosome"/>
</dbReference>
<dbReference type="Pfam" id="PF01497">
    <property type="entry name" value="Peripla_BP_2"/>
    <property type="match status" value="1"/>
</dbReference>
<feature type="chain" id="PRO_5038743139" evidence="6">
    <location>
        <begin position="26"/>
        <end position="348"/>
    </location>
</feature>
<sequence length="348" mass="37203">MNKIGFTTIKTGALVLMLALGAALAGCGANSGPATSAAGTEGSSGQAQEAEAAGNQASSADSEAGQEAEAADTRVVQGEFGEVTLPAHPKRVAGIYLEDYLSALGVTPVVQWYHPNWGVQDYLKLDVPQYDTSGSPEALLAQQPDLIMLDGGVDRAGYETYAKIAPTYRLPESVLQDSKQILLAVADALGMPDKGREVLAQYENTVADDKAKLQEAIGDETVAVVRLNGGEKTLALFGVKNRFVGSLYSELGLTPHPMVGEMEEYQQIISEEGLADLDADHIFIFPANGEWDSAENKEAAKILERPIWKSLKAVKSDHVYTVERSYWQSGGIQANLLKFADVMKNLAP</sequence>
<reference evidence="8 9" key="1">
    <citation type="submission" date="2019-06" db="EMBL/GenBank/DDBJ databases">
        <title>Saccharibacillus brassicae sp. nov., an endophytic bacterium isolated from Chinese cabbage seeds (Brassica pekinensis).</title>
        <authorList>
            <person name="Jiang L."/>
            <person name="Lee J."/>
            <person name="Kim S.W."/>
        </authorList>
    </citation>
    <scope>NUCLEOTIDE SEQUENCE [LARGE SCALE GENOMIC DNA]</scope>
    <source>
        <strain evidence="9">KCTC 43072 / ATSA2</strain>
    </source>
</reference>
<dbReference type="GO" id="GO:1901678">
    <property type="term" value="P:iron coordination entity transport"/>
    <property type="evidence" value="ECO:0007669"/>
    <property type="project" value="UniProtKB-ARBA"/>
</dbReference>
<feature type="domain" description="Fe/B12 periplasmic-binding" evidence="7">
    <location>
        <begin position="89"/>
        <end position="348"/>
    </location>
</feature>
<evidence type="ECO:0000256" key="5">
    <source>
        <dbReference type="SAM" id="MobiDB-lite"/>
    </source>
</evidence>